<accession>A0A7S3JTB3</accession>
<reference evidence="1" key="1">
    <citation type="submission" date="2021-01" db="EMBL/GenBank/DDBJ databases">
        <authorList>
            <person name="Corre E."/>
            <person name="Pelletier E."/>
            <person name="Niang G."/>
            <person name="Scheremetjew M."/>
            <person name="Finn R."/>
            <person name="Kale V."/>
            <person name="Holt S."/>
            <person name="Cochrane G."/>
            <person name="Meng A."/>
            <person name="Brown T."/>
            <person name="Cohen L."/>
        </authorList>
    </citation>
    <scope>NUCLEOTIDE SEQUENCE</scope>
    <source>
        <strain evidence="1">CCMP1510</strain>
    </source>
</reference>
<sequence length="927" mass="102367">MEDELRRAIEALYGGSAASREAANAYLMNVMNRQEVWVAGLQILEKSETEYLRFFAANLLFTKSRRQKLLPSARDELAGRLLLLLEHEESKQVNERICVLLATLGLQAAIQGQENAILILTQRGLALLTQHNKPQLLRALASEIAVADASTTARHNLKNTLVRNGIELGVFDTLTAFAVKSIQGIEALRAWLELDPHQHTVLGPLLDATKNAIQTRHWLYSRHAMNALSEVYTRSLCLQQRDPESKYHPDAWLDLARHGIGAVNESINLSLAQNHPEEADCADTALALANYAVSLANPGSIHSVNISGPSSDLCVWQLALKCLEHPRRHVAKTCLDAWLELFDIGLDQRHPNLNQVIHQVLEICIRQSTFIGAKDEDETDAVQSFREAAVDIFISIYYAVGGQVFTKKICDIVLKALSSQDINTTEAALFALLSAARDMTEELEESEIVRNTFATPIDAILSITFLSKGLTGTILNLLALAPSLFKNDKNFVLTPKALRYTITALHEIDLRLEASKAFRTLCLTCPRMLFIRHGDLLLAAHYAMTQNPCTSNADRDARVSVILALARLCSNVEDEESSSTVAHLALEPSIKLLASALHDQETRQAILSLRLLEASVAYCREKERLFHFFIQHAWPLVESCHTQFAATAHFFENNNFRVIVRALRVHLSLLESSKNDVTARALIESSLNYYEHQNLVAALPCLAQALESLDAASANYMIHIAQRLLTACAPRFGQQSIIIDSNDLDDNDEEICADEDAAVLDCFKKMALYCSLPLPASTWDIAISAILNPNVSPGALRAAANLFSALSRRSPCSIDQGIKATSAVLSALRSGGPSTARPALAEALHTLISHADGPRWIELSSSNTHTKNILLNNGDHEAWNHILKTLISFIPEKQKFKALAVDIAKLYSGEISIDTIITAIVPRRSHQ</sequence>
<dbReference type="PANTHER" id="PTHR12363">
    <property type="entry name" value="TRANSPORTIN 3 AND IMPORTIN 13"/>
    <property type="match status" value="1"/>
</dbReference>
<gene>
    <name evidence="1" type="ORF">ALAG00032_LOCUS3455</name>
</gene>
<dbReference type="AlphaFoldDB" id="A0A7S3JTB3"/>
<dbReference type="EMBL" id="HBIJ01004926">
    <property type="protein sequence ID" value="CAE0362714.1"/>
    <property type="molecule type" value="Transcribed_RNA"/>
</dbReference>
<dbReference type="GO" id="GO:0006606">
    <property type="term" value="P:protein import into nucleus"/>
    <property type="evidence" value="ECO:0007669"/>
    <property type="project" value="TreeGrafter"/>
</dbReference>
<name>A0A7S3JTB3_9STRA</name>
<proteinExistence type="predicted"/>
<dbReference type="GO" id="GO:0005737">
    <property type="term" value="C:cytoplasm"/>
    <property type="evidence" value="ECO:0007669"/>
    <property type="project" value="TreeGrafter"/>
</dbReference>
<dbReference type="InterPro" id="IPR051345">
    <property type="entry name" value="Importin_beta-like_NTR"/>
</dbReference>
<dbReference type="Gene3D" id="1.25.10.10">
    <property type="entry name" value="Leucine-rich Repeat Variant"/>
    <property type="match status" value="1"/>
</dbReference>
<evidence type="ECO:0000313" key="1">
    <source>
        <dbReference type="EMBL" id="CAE0362714.1"/>
    </source>
</evidence>
<dbReference type="InterPro" id="IPR011989">
    <property type="entry name" value="ARM-like"/>
</dbReference>
<dbReference type="PANTHER" id="PTHR12363:SF54">
    <property type="entry name" value="NUCLEAR TRANSPORT RECEPTOR"/>
    <property type="match status" value="1"/>
</dbReference>
<dbReference type="InterPro" id="IPR016024">
    <property type="entry name" value="ARM-type_fold"/>
</dbReference>
<dbReference type="SUPFAM" id="SSF48371">
    <property type="entry name" value="ARM repeat"/>
    <property type="match status" value="1"/>
</dbReference>
<protein>
    <submittedName>
        <fullName evidence="1">Uncharacterized protein</fullName>
    </submittedName>
</protein>
<organism evidence="1">
    <name type="scientific">Aureoumbra lagunensis</name>
    <dbReference type="NCBI Taxonomy" id="44058"/>
    <lineage>
        <taxon>Eukaryota</taxon>
        <taxon>Sar</taxon>
        <taxon>Stramenopiles</taxon>
        <taxon>Ochrophyta</taxon>
        <taxon>Pelagophyceae</taxon>
        <taxon>Pelagomonadales</taxon>
        <taxon>Aureoumbra</taxon>
    </lineage>
</organism>